<evidence type="ECO:0000256" key="9">
    <source>
        <dbReference type="SAM" id="Phobius"/>
    </source>
</evidence>
<keyword evidence="8 9" id="KW-0472">Membrane</keyword>
<feature type="transmembrane region" description="Helical" evidence="9">
    <location>
        <begin position="54"/>
        <end position="72"/>
    </location>
</feature>
<feature type="transmembrane region" description="Helical" evidence="9">
    <location>
        <begin position="6"/>
        <end position="26"/>
    </location>
</feature>
<sequence>MELTLWAITAGLLGLFFAFYLFIRVVRFPAGTDKMKEISGLIHEGAMTYLNRQYRAVFLFILFVFVFLTLLINIYVALAYVFGGACSMLAGYIGMNAATRANVRTSQAASDRNQPKALEIAFSGGAVMGMAVASIG</sequence>
<keyword evidence="2" id="KW-0813">Transport</keyword>
<dbReference type="GO" id="GO:0016020">
    <property type="term" value="C:membrane"/>
    <property type="evidence" value="ECO:0007669"/>
    <property type="project" value="InterPro"/>
</dbReference>
<gene>
    <name evidence="10" type="ORF">HZB08_03275</name>
</gene>
<dbReference type="GO" id="GO:0004427">
    <property type="term" value="F:inorganic diphosphate phosphatase activity"/>
    <property type="evidence" value="ECO:0007669"/>
    <property type="project" value="InterPro"/>
</dbReference>
<keyword evidence="6 9" id="KW-1133">Transmembrane helix</keyword>
<evidence type="ECO:0000256" key="4">
    <source>
        <dbReference type="ARBA" id="ARBA00022842"/>
    </source>
</evidence>
<keyword evidence="5" id="KW-1278">Translocase</keyword>
<dbReference type="EMBL" id="JACRKR010000161">
    <property type="protein sequence ID" value="MBI5079022.1"/>
    <property type="molecule type" value="Genomic_DNA"/>
</dbReference>
<evidence type="ECO:0000256" key="8">
    <source>
        <dbReference type="ARBA" id="ARBA00023136"/>
    </source>
</evidence>
<evidence type="ECO:0000256" key="7">
    <source>
        <dbReference type="ARBA" id="ARBA00023065"/>
    </source>
</evidence>
<comment type="subcellular location">
    <subcellularLocation>
        <location evidence="1">Endomembrane system</location>
        <topology evidence="1">Multi-pass membrane protein</topology>
    </subcellularLocation>
</comment>
<comment type="caution">
    <text evidence="10">The sequence shown here is derived from an EMBL/GenBank/DDBJ whole genome shotgun (WGS) entry which is preliminary data.</text>
</comment>
<evidence type="ECO:0000313" key="11">
    <source>
        <dbReference type="Proteomes" id="UP000808761"/>
    </source>
</evidence>
<evidence type="ECO:0000256" key="5">
    <source>
        <dbReference type="ARBA" id="ARBA00022967"/>
    </source>
</evidence>
<evidence type="ECO:0000256" key="6">
    <source>
        <dbReference type="ARBA" id="ARBA00022989"/>
    </source>
</evidence>
<dbReference type="GO" id="GO:0012505">
    <property type="term" value="C:endomembrane system"/>
    <property type="evidence" value="ECO:0007669"/>
    <property type="project" value="UniProtKB-SubCell"/>
</dbReference>
<evidence type="ECO:0000256" key="2">
    <source>
        <dbReference type="ARBA" id="ARBA00022448"/>
    </source>
</evidence>
<evidence type="ECO:0000256" key="3">
    <source>
        <dbReference type="ARBA" id="ARBA00022692"/>
    </source>
</evidence>
<dbReference type="PANTHER" id="PTHR31998">
    <property type="entry name" value="K(+)-INSENSITIVE PYROPHOSPHATE-ENERGIZED PROTON PUMP"/>
    <property type="match status" value="1"/>
</dbReference>
<keyword evidence="4" id="KW-0460">Magnesium</keyword>
<feature type="non-terminal residue" evidence="10">
    <location>
        <position position="136"/>
    </location>
</feature>
<dbReference type="Proteomes" id="UP000808761">
    <property type="component" value="Unassembled WGS sequence"/>
</dbReference>
<name>A0A9D6YTA3_UNCSA</name>
<dbReference type="InterPro" id="IPR004131">
    <property type="entry name" value="PPase-energised_H-pump"/>
</dbReference>
<dbReference type="AlphaFoldDB" id="A0A9D6YTA3"/>
<protein>
    <submittedName>
        <fullName evidence="10">Sodium/proton-translocating pyrophosphatase</fullName>
    </submittedName>
</protein>
<dbReference type="Pfam" id="PF03030">
    <property type="entry name" value="H_PPase"/>
    <property type="match status" value="1"/>
</dbReference>
<organism evidence="10 11">
    <name type="scientific">Candidatus Saganbacteria bacterium</name>
    <dbReference type="NCBI Taxonomy" id="2575572"/>
    <lineage>
        <taxon>Bacteria</taxon>
        <taxon>Bacillati</taxon>
        <taxon>Saganbacteria</taxon>
    </lineage>
</organism>
<keyword evidence="7" id="KW-0406">Ion transport</keyword>
<keyword evidence="3 9" id="KW-0812">Transmembrane</keyword>
<evidence type="ECO:0000313" key="10">
    <source>
        <dbReference type="EMBL" id="MBI5079022.1"/>
    </source>
</evidence>
<dbReference type="GO" id="GO:0009678">
    <property type="term" value="F:diphosphate hydrolysis-driven proton transmembrane transporter activity"/>
    <property type="evidence" value="ECO:0007669"/>
    <property type="project" value="InterPro"/>
</dbReference>
<reference evidence="10" key="1">
    <citation type="submission" date="2020-07" db="EMBL/GenBank/DDBJ databases">
        <title>Huge and variable diversity of episymbiotic CPR bacteria and DPANN archaea in groundwater ecosystems.</title>
        <authorList>
            <person name="He C.Y."/>
            <person name="Keren R."/>
            <person name="Whittaker M."/>
            <person name="Farag I.F."/>
            <person name="Doudna J."/>
            <person name="Cate J.H.D."/>
            <person name="Banfield J.F."/>
        </authorList>
    </citation>
    <scope>NUCLEOTIDE SEQUENCE</scope>
    <source>
        <strain evidence="10">NC_groundwater_1860_Pr3_B-0.1um_51_7</strain>
    </source>
</reference>
<proteinExistence type="predicted"/>
<evidence type="ECO:0000256" key="1">
    <source>
        <dbReference type="ARBA" id="ARBA00004127"/>
    </source>
</evidence>
<accession>A0A9D6YTA3</accession>